<dbReference type="InterPro" id="IPR036610">
    <property type="entry name" value="PEBP-like_sf"/>
</dbReference>
<evidence type="ECO:0000313" key="5">
    <source>
        <dbReference type="Proteomes" id="UP000184203"/>
    </source>
</evidence>
<evidence type="ECO:0000313" key="3">
    <source>
        <dbReference type="EMBL" id="SHJ94624.1"/>
    </source>
</evidence>
<dbReference type="AlphaFoldDB" id="E7QUW0"/>
<dbReference type="RefSeq" id="WP_007980439.1">
    <property type="nucleotide sequence ID" value="NZ_AEMG01000012.1"/>
</dbReference>
<dbReference type="Pfam" id="PF01161">
    <property type="entry name" value="PBP"/>
    <property type="match status" value="1"/>
</dbReference>
<dbReference type="Proteomes" id="UP000184203">
    <property type="component" value="Unassembled WGS sequence"/>
</dbReference>
<dbReference type="OrthoDB" id="28720at2157"/>
<proteinExistence type="predicted"/>
<name>E7QUW0_HALPU</name>
<evidence type="ECO:0000313" key="4">
    <source>
        <dbReference type="Proteomes" id="UP000003751"/>
    </source>
</evidence>
<dbReference type="Proteomes" id="UP000003751">
    <property type="component" value="Unassembled WGS sequence"/>
</dbReference>
<dbReference type="eggNOG" id="arCOG04702">
    <property type="taxonomic scope" value="Archaea"/>
</dbReference>
<evidence type="ECO:0000313" key="2">
    <source>
        <dbReference type="EMBL" id="EFW91767.1"/>
    </source>
</evidence>
<dbReference type="InterPro" id="IPR005247">
    <property type="entry name" value="YbhB_YbcL/LppC-like"/>
</dbReference>
<reference evidence="5" key="3">
    <citation type="submission" date="2016-11" db="EMBL/GenBank/DDBJ databases">
        <authorList>
            <person name="Varghese N."/>
            <person name="Submissions S."/>
        </authorList>
    </citation>
    <scope>NUCLEOTIDE SEQUENCE [LARGE SCALE GENOMIC DNA]</scope>
    <source>
        <strain evidence="5">DX253</strain>
    </source>
</reference>
<dbReference type="PANTHER" id="PTHR30289">
    <property type="entry name" value="UNCHARACTERIZED PROTEIN YBCL-RELATED"/>
    <property type="match status" value="1"/>
</dbReference>
<dbReference type="InterPro" id="IPR008914">
    <property type="entry name" value="PEBP"/>
</dbReference>
<dbReference type="STRING" id="797209.GCA_000376445_00900"/>
<dbReference type="EMBL" id="FRAN01000001">
    <property type="protein sequence ID" value="SHJ94624.1"/>
    <property type="molecule type" value="Genomic_DNA"/>
</dbReference>
<feature type="compositionally biased region" description="Basic and acidic residues" evidence="1">
    <location>
        <begin position="24"/>
        <end position="49"/>
    </location>
</feature>
<protein>
    <submittedName>
        <fullName evidence="2">PBP family phospholipid-binding protein</fullName>
    </submittedName>
</protein>
<dbReference type="CDD" id="cd00865">
    <property type="entry name" value="PEBP_bact_arch"/>
    <property type="match status" value="1"/>
</dbReference>
<dbReference type="PROSITE" id="PS51257">
    <property type="entry name" value="PROKAR_LIPOPROTEIN"/>
    <property type="match status" value="1"/>
</dbReference>
<dbReference type="PATRIC" id="fig|797209.4.peg.2553"/>
<keyword evidence="5" id="KW-1185">Reference proteome</keyword>
<evidence type="ECO:0000256" key="1">
    <source>
        <dbReference type="SAM" id="MobiDB-lite"/>
    </source>
</evidence>
<reference evidence="3" key="2">
    <citation type="submission" date="2016-11" db="EMBL/GenBank/DDBJ databases">
        <authorList>
            <person name="Jaros S."/>
            <person name="Januszkiewicz K."/>
            <person name="Wedrychowicz H."/>
        </authorList>
    </citation>
    <scope>NUCLEOTIDE SEQUENCE [LARGE SCALE GENOMIC DNA]</scope>
    <source>
        <strain evidence="3">DX253</strain>
    </source>
</reference>
<organism evidence="2 4">
    <name type="scientific">Haladaptatus paucihalophilus DX253</name>
    <dbReference type="NCBI Taxonomy" id="797209"/>
    <lineage>
        <taxon>Archaea</taxon>
        <taxon>Methanobacteriati</taxon>
        <taxon>Methanobacteriota</taxon>
        <taxon>Stenosarchaea group</taxon>
        <taxon>Halobacteria</taxon>
        <taxon>Halobacteriales</taxon>
        <taxon>Haladaptataceae</taxon>
        <taxon>Haladaptatus</taxon>
    </lineage>
</organism>
<gene>
    <name evidence="3" type="ORF">SAMN05444342_0036</name>
    <name evidence="2" type="ORF">ZOD2009_12977</name>
</gene>
<accession>E7QUW0</accession>
<dbReference type="EMBL" id="AEMG01000012">
    <property type="protein sequence ID" value="EFW91767.1"/>
    <property type="molecule type" value="Genomic_DNA"/>
</dbReference>
<dbReference type="PANTHER" id="PTHR30289:SF1">
    <property type="entry name" value="PEBP (PHOSPHATIDYLETHANOLAMINE-BINDING PROTEIN) FAMILY PROTEIN"/>
    <property type="match status" value="1"/>
</dbReference>
<sequence>MLRRRTVLVGLGGGGVALAGCAGVRRDGDGRSDRPTGTESTRTTERSDTMTEFTTPAFEDGASVPTEFTCSGNDVSPPLEIGSVPDDANSLAVVVDDPDAPSGTFTHWLLWNLLPGTTTVPKNVPRRRTVGSLDGARQGTNGFGEIGYRDPCPPTGGGPHTYRFTLYLLERELQLDAGTERDALFSAMDGNRVGRSRFTATFGRR</sequence>
<dbReference type="Gene3D" id="3.90.280.10">
    <property type="entry name" value="PEBP-like"/>
    <property type="match status" value="1"/>
</dbReference>
<dbReference type="SUPFAM" id="SSF49777">
    <property type="entry name" value="PEBP-like"/>
    <property type="match status" value="1"/>
</dbReference>
<feature type="region of interest" description="Disordered" evidence="1">
    <location>
        <begin position="128"/>
        <end position="155"/>
    </location>
</feature>
<feature type="region of interest" description="Disordered" evidence="1">
    <location>
        <begin position="22"/>
        <end position="49"/>
    </location>
</feature>
<reference evidence="2 4" key="1">
    <citation type="journal article" date="2014" name="ISME J.">
        <title>Trehalose/2-sulfotrehalose biosynthesis and glycine-betaine uptake are widely spread mechanisms for osmoadaptation in the Halobacteriales.</title>
        <authorList>
            <person name="Youssef N.H."/>
            <person name="Savage-Ashlock K.N."/>
            <person name="McCully A.L."/>
            <person name="Luedtke B."/>
            <person name="Shaw E.I."/>
            <person name="Hoff W.D."/>
            <person name="Elshahed M.S."/>
        </authorList>
    </citation>
    <scope>NUCLEOTIDE SEQUENCE [LARGE SCALE GENOMIC DNA]</scope>
    <source>
        <strain evidence="2 4">DX253</strain>
    </source>
</reference>
<dbReference type="NCBIfam" id="TIGR00481">
    <property type="entry name" value="YbhB/YbcL family Raf kinase inhibitor-like protein"/>
    <property type="match status" value="1"/>
</dbReference>